<dbReference type="EMBL" id="BNJK01000002">
    <property type="protein sequence ID" value="GHO97819.1"/>
    <property type="molecule type" value="Genomic_DNA"/>
</dbReference>
<reference evidence="2" key="1">
    <citation type="submission" date="2020-10" db="EMBL/GenBank/DDBJ databases">
        <title>Taxonomic study of unclassified bacteria belonging to the class Ktedonobacteria.</title>
        <authorList>
            <person name="Yabe S."/>
            <person name="Wang C.M."/>
            <person name="Zheng Y."/>
            <person name="Sakai Y."/>
            <person name="Cavaletti L."/>
            <person name="Monciardini P."/>
            <person name="Donadio S."/>
        </authorList>
    </citation>
    <scope>NUCLEOTIDE SEQUENCE</scope>
    <source>
        <strain evidence="2">ID150040</strain>
    </source>
</reference>
<dbReference type="Gene3D" id="3.40.50.1820">
    <property type="entry name" value="alpha/beta hydrolase"/>
    <property type="match status" value="1"/>
</dbReference>
<evidence type="ECO:0000259" key="1">
    <source>
        <dbReference type="Pfam" id="PF00561"/>
    </source>
</evidence>
<protein>
    <recommendedName>
        <fullName evidence="1">AB hydrolase-1 domain-containing protein</fullName>
    </recommendedName>
</protein>
<dbReference type="InterPro" id="IPR029058">
    <property type="entry name" value="AB_hydrolase_fold"/>
</dbReference>
<dbReference type="AlphaFoldDB" id="A0A8J3ITZ5"/>
<dbReference type="SUPFAM" id="SSF53474">
    <property type="entry name" value="alpha/beta-Hydrolases"/>
    <property type="match status" value="1"/>
</dbReference>
<dbReference type="PANTHER" id="PTHR43798:SF33">
    <property type="entry name" value="HYDROLASE, PUTATIVE (AFU_ORTHOLOGUE AFUA_2G14860)-RELATED"/>
    <property type="match status" value="1"/>
</dbReference>
<sequence>MRFPLRSLLIGGALGITTTAAATIGQHYQHWRRQLRERLEADSQSIKTPQGLVEYRLEGEGPALLLLHGSPGGYDQAIALAHFLELQDYRVIAPSRPGYLRTPLVSGRTPEEQADLYAQLLDILNIPEVVVIAISGGGPSALQFALRHPERCRGLVMIAALSQSYSEDETYRALPWATRQRKRVIDRLLASDPTLYLLLTLSKQLPPDVEAEIGNAREMLSSLSLSELREFGYENDMEQFADLPHYPVRDIIAPTLLLHGTDDIEVPFAQSEQLARRMPHARLVTVYDADHFTVLSNEVAVPAVRRFLRKIYLQEHFSSEWMK</sequence>
<dbReference type="InterPro" id="IPR000073">
    <property type="entry name" value="AB_hydrolase_1"/>
</dbReference>
<proteinExistence type="predicted"/>
<organism evidence="2 3">
    <name type="scientific">Reticulibacter mediterranei</name>
    <dbReference type="NCBI Taxonomy" id="2778369"/>
    <lineage>
        <taxon>Bacteria</taxon>
        <taxon>Bacillati</taxon>
        <taxon>Chloroflexota</taxon>
        <taxon>Ktedonobacteria</taxon>
        <taxon>Ktedonobacterales</taxon>
        <taxon>Reticulibacteraceae</taxon>
        <taxon>Reticulibacter</taxon>
    </lineage>
</organism>
<comment type="caution">
    <text evidence="2">The sequence shown here is derived from an EMBL/GenBank/DDBJ whole genome shotgun (WGS) entry which is preliminary data.</text>
</comment>
<dbReference type="PANTHER" id="PTHR43798">
    <property type="entry name" value="MONOACYLGLYCEROL LIPASE"/>
    <property type="match status" value="1"/>
</dbReference>
<evidence type="ECO:0000313" key="3">
    <source>
        <dbReference type="Proteomes" id="UP000597444"/>
    </source>
</evidence>
<name>A0A8J3ITZ5_9CHLR</name>
<dbReference type="RefSeq" id="WP_220208601.1">
    <property type="nucleotide sequence ID" value="NZ_BNJK01000002.1"/>
</dbReference>
<gene>
    <name evidence="2" type="ORF">KSF_078670</name>
</gene>
<dbReference type="Proteomes" id="UP000597444">
    <property type="component" value="Unassembled WGS sequence"/>
</dbReference>
<feature type="domain" description="AB hydrolase-1" evidence="1">
    <location>
        <begin position="62"/>
        <end position="296"/>
    </location>
</feature>
<dbReference type="Pfam" id="PF00561">
    <property type="entry name" value="Abhydrolase_1"/>
    <property type="match status" value="1"/>
</dbReference>
<dbReference type="GO" id="GO:0016020">
    <property type="term" value="C:membrane"/>
    <property type="evidence" value="ECO:0007669"/>
    <property type="project" value="TreeGrafter"/>
</dbReference>
<keyword evidence="3" id="KW-1185">Reference proteome</keyword>
<accession>A0A8J3ITZ5</accession>
<dbReference type="PRINTS" id="PR00111">
    <property type="entry name" value="ABHYDROLASE"/>
</dbReference>
<dbReference type="InterPro" id="IPR050266">
    <property type="entry name" value="AB_hydrolase_sf"/>
</dbReference>
<evidence type="ECO:0000313" key="2">
    <source>
        <dbReference type="EMBL" id="GHO97819.1"/>
    </source>
</evidence>